<protein>
    <submittedName>
        <fullName evidence="1">Uncharacterized protein</fullName>
    </submittedName>
</protein>
<dbReference type="Proteomes" id="UP001197609">
    <property type="component" value="Unassembled WGS sequence"/>
</dbReference>
<sequence length="110" mass="12313">MSNGDARFVAPTTSRLRVMRDGGSIIRSARIPKPVALVDTREREPFPLHANHPNWIGGERLATLNTGDYTLEGMESLLSLERKSLADLVACTVTYRRRFIAACGRLARFR</sequence>
<dbReference type="Gene3D" id="3.40.50.10130">
    <property type="match status" value="1"/>
</dbReference>
<dbReference type="EMBL" id="JAIOIU010000102">
    <property type="protein sequence ID" value="MBZ0160106.1"/>
    <property type="molecule type" value="Genomic_DNA"/>
</dbReference>
<evidence type="ECO:0000313" key="1">
    <source>
        <dbReference type="EMBL" id="MBZ0160106.1"/>
    </source>
</evidence>
<dbReference type="AlphaFoldDB" id="A0AAJ1AJ41"/>
<comment type="caution">
    <text evidence="1">The sequence shown here is derived from an EMBL/GenBank/DDBJ whole genome shotgun (WGS) entry which is preliminary data.</text>
</comment>
<reference evidence="1 2" key="1">
    <citation type="journal article" date="2021" name="bioRxiv">
        <title>Unraveling nitrogen, sulfur and carbon metabolic pathways and microbial community transcriptional responses to substrate deprivation and toxicity stresses in a bioreactor mimicking anoxic brackish coastal sediment conditions.</title>
        <authorList>
            <person name="Martins P.D."/>
            <person name="Echeveste M.J."/>
            <person name="Arshad A."/>
            <person name="Kurth J."/>
            <person name="Ouboter H."/>
            <person name="Jetten M.S.M."/>
            <person name="Welte C.U."/>
        </authorList>
    </citation>
    <scope>NUCLEOTIDE SEQUENCE [LARGE SCALE GENOMIC DNA]</scope>
    <source>
        <strain evidence="1">MAG_38</strain>
    </source>
</reference>
<name>A0AAJ1AJ41_9BACT</name>
<evidence type="ECO:0000313" key="2">
    <source>
        <dbReference type="Proteomes" id="UP001197609"/>
    </source>
</evidence>
<proteinExistence type="predicted"/>
<organism evidence="1 2">
    <name type="scientific">Candidatus Methylomirabilis tolerans</name>
    <dbReference type="NCBI Taxonomy" id="3123416"/>
    <lineage>
        <taxon>Bacteria</taxon>
        <taxon>Candidatus Methylomirabilota</taxon>
        <taxon>Candidatus Methylomirabilia</taxon>
        <taxon>Candidatus Methylomirabilales</taxon>
        <taxon>Candidatus Methylomirabilaceae</taxon>
        <taxon>Candidatus Methylomirabilis</taxon>
    </lineage>
</organism>
<gene>
    <name evidence="1" type="ORF">K8G79_08235</name>
</gene>
<accession>A0AAJ1AJ41</accession>